<evidence type="ECO:0000313" key="4">
    <source>
        <dbReference type="Proteomes" id="UP000574390"/>
    </source>
</evidence>
<dbReference type="SUPFAM" id="SSF48452">
    <property type="entry name" value="TPR-like"/>
    <property type="match status" value="1"/>
</dbReference>
<organism evidence="3 4">
    <name type="scientific">Perkinsus olseni</name>
    <name type="common">Perkinsus atlanticus</name>
    <dbReference type="NCBI Taxonomy" id="32597"/>
    <lineage>
        <taxon>Eukaryota</taxon>
        <taxon>Sar</taxon>
        <taxon>Alveolata</taxon>
        <taxon>Perkinsozoa</taxon>
        <taxon>Perkinsea</taxon>
        <taxon>Perkinsida</taxon>
        <taxon>Perkinsidae</taxon>
        <taxon>Perkinsus</taxon>
    </lineage>
</organism>
<accession>A0A7J6R4B9</accession>
<dbReference type="PROSITE" id="PS50020">
    <property type="entry name" value="WW_DOMAIN_2"/>
    <property type="match status" value="1"/>
</dbReference>
<feature type="compositionally biased region" description="Basic and acidic residues" evidence="1">
    <location>
        <begin position="403"/>
        <end position="426"/>
    </location>
</feature>
<gene>
    <name evidence="3" type="ORF">FOZ62_001651</name>
</gene>
<dbReference type="Gene3D" id="1.25.40.10">
    <property type="entry name" value="Tetratricopeptide repeat domain"/>
    <property type="match status" value="1"/>
</dbReference>
<proteinExistence type="predicted"/>
<feature type="region of interest" description="Disordered" evidence="1">
    <location>
        <begin position="16"/>
        <end position="45"/>
    </location>
</feature>
<sequence>MSFSLSLKDSSTAKRARTIAEAHRPTEPAFVAADDPSETSDVQSAAPELVGSKVASLLDIDTLKQLRDTGCASADAGDFKAAISSWSRVIRAGEAGPDVHNWIAQAYMELDEDWRAVHHAEIAYSGDSAFALTYARALFNYGELGKCKDTIQDNLEEASGEDKKDLQSLLADIRRISSLVEKDMAKHHRGVVVNGRTITMPFWETAQKVDYDEEGYYDETADSEVIMTYFDPVQCMPLPITRNALEERRIAIWLSWFLGTWSDNYGNLIHVEGNVAKCRHLYYRVVSVARKKVVDSGMIYFDMDTYTIHLDCKFELDTEFSDDLTVRWRPVNPGSPTFPLWTHIERLDRCAKWHVLNDIEVSRNSNVERYLMNKRKEMMERLPRDGRSDGTGAVSDNAVSGREQLHNRTVEGEPPRKEEPLVRREAAPSVSSGSGWGATNGNTEAPNVVSETALDWRNAPDTKPDKPLEPKIRNWWEQDTESSDGSLSSHDDEEDGENPTSSVKMAAAQRPSGLPPVPVSPRPSWEEGGPVLSISDDEEYDDDDQLTPRAGATESMAVLRARRDYALSLGIDPSTIRDGASPKEPLVRFIDACLRSPPLPPGWSEHRHTDDEAGEEIIYYSDTVTGESTWTHPIDHAAKCALACISRMETEGVGRTDRLTASLMDELDRFAAEIESEPCEWSGPYSLPDSTAGYLHTNTGRVVQEHPASTHVYSARMVCWLFCVYFSLPAPPRELLNEVYQRIYATLQTPTGQPDEAPTGPPAAQKDVRPTDDPTGQALDSSKSAEEPPAGVSSGDGDALE</sequence>
<comment type="caution">
    <text evidence="3">The sequence shown here is derived from an EMBL/GenBank/DDBJ whole genome shotgun (WGS) entry which is preliminary data.</text>
</comment>
<dbReference type="EMBL" id="JABANM010024733">
    <property type="protein sequence ID" value="KAF4715749.1"/>
    <property type="molecule type" value="Genomic_DNA"/>
</dbReference>
<dbReference type="SUPFAM" id="SSF51045">
    <property type="entry name" value="WW domain"/>
    <property type="match status" value="1"/>
</dbReference>
<evidence type="ECO:0000259" key="2">
    <source>
        <dbReference type="PROSITE" id="PS50020"/>
    </source>
</evidence>
<protein>
    <recommendedName>
        <fullName evidence="2">WW domain-containing protein</fullName>
    </recommendedName>
</protein>
<dbReference type="InterPro" id="IPR011990">
    <property type="entry name" value="TPR-like_helical_dom_sf"/>
</dbReference>
<evidence type="ECO:0000313" key="3">
    <source>
        <dbReference type="EMBL" id="KAF4715749.1"/>
    </source>
</evidence>
<dbReference type="AlphaFoldDB" id="A0A7J6R4B9"/>
<feature type="compositionally biased region" description="Polar residues" evidence="1">
    <location>
        <begin position="429"/>
        <end position="445"/>
    </location>
</feature>
<dbReference type="InterPro" id="IPR001202">
    <property type="entry name" value="WW_dom"/>
</dbReference>
<feature type="compositionally biased region" description="Acidic residues" evidence="1">
    <location>
        <begin position="535"/>
        <end position="545"/>
    </location>
</feature>
<dbReference type="Gene3D" id="2.20.70.10">
    <property type="match status" value="1"/>
</dbReference>
<evidence type="ECO:0000256" key="1">
    <source>
        <dbReference type="SAM" id="MobiDB-lite"/>
    </source>
</evidence>
<feature type="compositionally biased region" description="Basic and acidic residues" evidence="1">
    <location>
        <begin position="458"/>
        <end position="476"/>
    </location>
</feature>
<feature type="region of interest" description="Disordered" evidence="1">
    <location>
        <begin position="380"/>
        <end position="547"/>
    </location>
</feature>
<dbReference type="Proteomes" id="UP000574390">
    <property type="component" value="Unassembled WGS sequence"/>
</dbReference>
<dbReference type="SMART" id="SM00456">
    <property type="entry name" value="WW"/>
    <property type="match status" value="1"/>
</dbReference>
<feature type="region of interest" description="Disordered" evidence="1">
    <location>
        <begin position="749"/>
        <end position="801"/>
    </location>
</feature>
<dbReference type="InterPro" id="IPR036020">
    <property type="entry name" value="WW_dom_sf"/>
</dbReference>
<reference evidence="3 4" key="1">
    <citation type="submission" date="2020-04" db="EMBL/GenBank/DDBJ databases">
        <title>Perkinsus olseni comparative genomics.</title>
        <authorList>
            <person name="Bogema D.R."/>
        </authorList>
    </citation>
    <scope>NUCLEOTIDE SEQUENCE [LARGE SCALE GENOMIC DNA]</scope>
    <source>
        <strain evidence="3">ATCC PRA-205</strain>
    </source>
</reference>
<name>A0A7J6R4B9_PEROL</name>
<feature type="domain" description="WW" evidence="2">
    <location>
        <begin position="597"/>
        <end position="635"/>
    </location>
</feature>
<dbReference type="CDD" id="cd00201">
    <property type="entry name" value="WW"/>
    <property type="match status" value="1"/>
</dbReference>